<protein>
    <submittedName>
        <fullName evidence="1">Uncharacterized protein</fullName>
    </submittedName>
</protein>
<comment type="caution">
    <text evidence="1">The sequence shown here is derived from an EMBL/GenBank/DDBJ whole genome shotgun (WGS) entry which is preliminary data.</text>
</comment>
<evidence type="ECO:0000313" key="1">
    <source>
        <dbReference type="EMBL" id="PUU73194.1"/>
    </source>
</evidence>
<keyword evidence="2" id="KW-1185">Reference proteome</keyword>
<evidence type="ECO:0000313" key="2">
    <source>
        <dbReference type="Proteomes" id="UP000244722"/>
    </source>
</evidence>
<organism evidence="1 2">
    <name type="scientific">Tuber borchii</name>
    <name type="common">White truffle</name>
    <dbReference type="NCBI Taxonomy" id="42251"/>
    <lineage>
        <taxon>Eukaryota</taxon>
        <taxon>Fungi</taxon>
        <taxon>Dikarya</taxon>
        <taxon>Ascomycota</taxon>
        <taxon>Pezizomycotina</taxon>
        <taxon>Pezizomycetes</taxon>
        <taxon>Pezizales</taxon>
        <taxon>Tuberaceae</taxon>
        <taxon>Tuber</taxon>
    </lineage>
</organism>
<proteinExistence type="predicted"/>
<dbReference type="EMBL" id="NESQ01000403">
    <property type="protein sequence ID" value="PUU73194.1"/>
    <property type="molecule type" value="Genomic_DNA"/>
</dbReference>
<gene>
    <name evidence="1" type="ORF">B9Z19DRAFT_1069179</name>
</gene>
<dbReference type="Proteomes" id="UP000244722">
    <property type="component" value="Unassembled WGS sequence"/>
</dbReference>
<reference evidence="1 2" key="1">
    <citation type="submission" date="2017-04" db="EMBL/GenBank/DDBJ databases">
        <title>Draft genome sequence of Tuber borchii Vittad., a whitish edible truffle.</title>
        <authorList>
            <consortium name="DOE Joint Genome Institute"/>
            <person name="Murat C."/>
            <person name="Kuo A."/>
            <person name="Barry K.W."/>
            <person name="Clum A."/>
            <person name="Dockter R.B."/>
            <person name="Fauchery L."/>
            <person name="Iotti M."/>
            <person name="Kohler A."/>
            <person name="Labutti K."/>
            <person name="Lindquist E.A."/>
            <person name="Lipzen A."/>
            <person name="Ohm R.A."/>
            <person name="Wang M."/>
            <person name="Grigoriev I.V."/>
            <person name="Zambonelli A."/>
            <person name="Martin F.M."/>
        </authorList>
    </citation>
    <scope>NUCLEOTIDE SEQUENCE [LARGE SCALE GENOMIC DNA]</scope>
    <source>
        <strain evidence="1 2">Tbo3840</strain>
    </source>
</reference>
<dbReference type="AlphaFoldDB" id="A0A2T6ZCQ5"/>
<accession>A0A2T6ZCQ5</accession>
<sequence>MLKRKEQGESQKKIIALEERVIVLSKPISEREKRRTVLKKIVTGDEEKNIGPSGIEEVVIGGIIVAGGELQKVKKKRNQKKQKPKAAVKEDDLNEFGIFKRWKGTDADSQERNWTKEEWDLHAKM</sequence>
<name>A0A2T6ZCQ5_TUBBO</name>